<evidence type="ECO:0000256" key="9">
    <source>
        <dbReference type="SAM" id="MobiDB-lite"/>
    </source>
</evidence>
<accession>A0AAW0PJL9</accession>
<dbReference type="GO" id="GO:0005930">
    <property type="term" value="C:axoneme"/>
    <property type="evidence" value="ECO:0007669"/>
    <property type="project" value="UniProtKB-SubCell"/>
</dbReference>
<evidence type="ECO:0000313" key="10">
    <source>
        <dbReference type="EMBL" id="KAK7919824.1"/>
    </source>
</evidence>
<evidence type="ECO:0000256" key="7">
    <source>
        <dbReference type="ARBA" id="ARBA00023212"/>
    </source>
</evidence>
<comment type="subcellular location">
    <subcellularLocation>
        <location evidence="1">Cell projection</location>
        <location evidence="1">Cilium</location>
        <location evidence="1">Flagellum</location>
    </subcellularLocation>
    <subcellularLocation>
        <location evidence="2">Cytoplasm</location>
        <location evidence="2">Cytoskeleton</location>
        <location evidence="2">Cilium axoneme</location>
    </subcellularLocation>
</comment>
<evidence type="ECO:0008006" key="12">
    <source>
        <dbReference type="Google" id="ProtNLM"/>
    </source>
</evidence>
<keyword evidence="8" id="KW-0966">Cell projection</keyword>
<comment type="caution">
    <text evidence="10">The sequence shown here is derived from an EMBL/GenBank/DDBJ whole genome shotgun (WGS) entry which is preliminary data.</text>
</comment>
<evidence type="ECO:0000256" key="1">
    <source>
        <dbReference type="ARBA" id="ARBA00004230"/>
    </source>
</evidence>
<keyword evidence="3" id="KW-0963">Cytoplasm</keyword>
<keyword evidence="6" id="KW-0969">Cilium</keyword>
<keyword evidence="5" id="KW-0282">Flagellum</keyword>
<keyword evidence="7" id="KW-0206">Cytoskeleton</keyword>
<evidence type="ECO:0000256" key="3">
    <source>
        <dbReference type="ARBA" id="ARBA00022490"/>
    </source>
</evidence>
<evidence type="ECO:0000313" key="11">
    <source>
        <dbReference type="Proteomes" id="UP001460270"/>
    </source>
</evidence>
<dbReference type="SMART" id="SM00698">
    <property type="entry name" value="MORN"/>
    <property type="match status" value="8"/>
</dbReference>
<dbReference type="Gene3D" id="2.20.110.10">
    <property type="entry name" value="Histone H3 K4-specific methyltransferase SET7/9 N-terminal domain"/>
    <property type="match status" value="3"/>
</dbReference>
<dbReference type="PANTHER" id="PTHR46613">
    <property type="entry name" value="RADIAL SPOKE HEAD 10 HOMOLOG B-RELATED"/>
    <property type="match status" value="1"/>
</dbReference>
<evidence type="ECO:0000256" key="2">
    <source>
        <dbReference type="ARBA" id="ARBA00004430"/>
    </source>
</evidence>
<dbReference type="Proteomes" id="UP001460270">
    <property type="component" value="Unassembled WGS sequence"/>
</dbReference>
<evidence type="ECO:0000256" key="6">
    <source>
        <dbReference type="ARBA" id="ARBA00023069"/>
    </source>
</evidence>
<dbReference type="PANTHER" id="PTHR46613:SF1">
    <property type="entry name" value="RADIAL SPOKE HEAD 10 HOMOLOG B-RELATED"/>
    <property type="match status" value="1"/>
</dbReference>
<dbReference type="InterPro" id="IPR003409">
    <property type="entry name" value="MORN"/>
</dbReference>
<dbReference type="EMBL" id="JBBPFD010000007">
    <property type="protein sequence ID" value="KAK7919824.1"/>
    <property type="molecule type" value="Genomic_DNA"/>
</dbReference>
<protein>
    <recommendedName>
        <fullName evidence="12">Radial spoke head 10 homolog B2</fullName>
    </recommendedName>
</protein>
<evidence type="ECO:0000256" key="8">
    <source>
        <dbReference type="ARBA" id="ARBA00023273"/>
    </source>
</evidence>
<evidence type="ECO:0000256" key="5">
    <source>
        <dbReference type="ARBA" id="ARBA00022846"/>
    </source>
</evidence>
<reference evidence="11" key="1">
    <citation type="submission" date="2024-04" db="EMBL/GenBank/DDBJ databases">
        <title>Salinicola lusitanus LLJ914,a marine bacterium isolated from the Okinawa Trough.</title>
        <authorList>
            <person name="Li J."/>
        </authorList>
    </citation>
    <scope>NUCLEOTIDE SEQUENCE [LARGE SCALE GENOMIC DNA]</scope>
</reference>
<feature type="region of interest" description="Disordered" evidence="9">
    <location>
        <begin position="1"/>
        <end position="24"/>
    </location>
</feature>
<dbReference type="AlphaFoldDB" id="A0AAW0PJL9"/>
<dbReference type="Pfam" id="PF02493">
    <property type="entry name" value="MORN"/>
    <property type="match status" value="8"/>
</dbReference>
<keyword evidence="4" id="KW-0677">Repeat</keyword>
<keyword evidence="11" id="KW-1185">Reference proteome</keyword>
<feature type="compositionally biased region" description="Polar residues" evidence="9">
    <location>
        <begin position="7"/>
        <end position="23"/>
    </location>
</feature>
<dbReference type="GO" id="GO:0031514">
    <property type="term" value="C:motile cilium"/>
    <property type="evidence" value="ECO:0007669"/>
    <property type="project" value="UniProtKB-SubCell"/>
</dbReference>
<sequence>MAESDAEANQITQSVDQKQNDMNGLSRHPLTLSLVIQRYEGGTCEGLPSGEGVACFVGGHMYKGMFSKGLMDGHGTFAWAGGLKYEVDFHVKKCHNLLHAYLKHNIFQGDFVSNNMMGQGTYCWPDGSTYNGEVHYGLRHGIGSYYCAKNGVFYHGKWHKGKRQGKGAIYYNQDKTSWYKGDWVVNKIEGFGVRRYPSGNIYQGEWMNNLRHGEGKMQWFLNGQQYEGTWYNGIQHGYGKHTWILTREDGSRYSQSNQYVGDFVNGKRHGQGTFYYADGAGIFTFKNGKIFQGEFVNDQMIQLKNDKPLPLLVIIICVSCAASDSSSFLGPDMTLNIDAVLECIPEKRRAAELKEVELVVLRHITELRSIYSFYSRLGHAPSPDNTFMLSQMQLWRLLKDCKVHHHDITLSQIDFLIGAEVHLPFIRILFCKLISCLVVVAYHIYHKNMVSQRDLVAACFSNLMTNNVLPNAKNVKGFLFRQQEHTELAMRYCQRSLEIYQIYCTPKNSSQGNKTMTWKDLLFMLKDFQLFDNLLTPSNFMKIISENITFMEFFDALLGCAQIKCHSQHEEIDHVIFKSENHEHQITLTTELSSQSKTSVTADPAIGTNDTSAAHDESMMTGLPLTEFKEDGGTGWSKHKQEDQNVWEQKVHHFYKVFLNAFEQHQSVKKTIKEKNLSLKAKAHMALTKQASKNSSTRGQQHHH</sequence>
<name>A0AAW0PJL9_9GOBI</name>
<dbReference type="SUPFAM" id="SSF82185">
    <property type="entry name" value="Histone H3 K4-specific methyltransferase SET7/9 N-terminal domain"/>
    <property type="match status" value="3"/>
</dbReference>
<proteinExistence type="predicted"/>
<gene>
    <name evidence="10" type="ORF">WMY93_011108</name>
</gene>
<evidence type="ECO:0000256" key="4">
    <source>
        <dbReference type="ARBA" id="ARBA00022737"/>
    </source>
</evidence>
<organism evidence="10 11">
    <name type="scientific">Mugilogobius chulae</name>
    <name type="common">yellowstripe goby</name>
    <dbReference type="NCBI Taxonomy" id="88201"/>
    <lineage>
        <taxon>Eukaryota</taxon>
        <taxon>Metazoa</taxon>
        <taxon>Chordata</taxon>
        <taxon>Craniata</taxon>
        <taxon>Vertebrata</taxon>
        <taxon>Euteleostomi</taxon>
        <taxon>Actinopterygii</taxon>
        <taxon>Neopterygii</taxon>
        <taxon>Teleostei</taxon>
        <taxon>Neoteleostei</taxon>
        <taxon>Acanthomorphata</taxon>
        <taxon>Gobiaria</taxon>
        <taxon>Gobiiformes</taxon>
        <taxon>Gobioidei</taxon>
        <taxon>Gobiidae</taxon>
        <taxon>Gobionellinae</taxon>
        <taxon>Mugilogobius</taxon>
    </lineage>
</organism>